<dbReference type="GO" id="GO:0003677">
    <property type="term" value="F:DNA binding"/>
    <property type="evidence" value="ECO:0007669"/>
    <property type="project" value="UniProtKB-KW"/>
</dbReference>
<dbReference type="Pfam" id="PF00196">
    <property type="entry name" value="GerE"/>
    <property type="match status" value="1"/>
</dbReference>
<feature type="domain" description="HTH luxR-type" evidence="4">
    <location>
        <begin position="50"/>
        <end position="115"/>
    </location>
</feature>
<dbReference type="InterPro" id="IPR016032">
    <property type="entry name" value="Sig_transdc_resp-reg_C-effctor"/>
</dbReference>
<dbReference type="SUPFAM" id="SSF46894">
    <property type="entry name" value="C-terminal effector domain of the bipartite response regulators"/>
    <property type="match status" value="1"/>
</dbReference>
<dbReference type="PANTHER" id="PTHR44688:SF16">
    <property type="entry name" value="DNA-BINDING TRANSCRIPTIONAL ACTIVATOR DEVR_DOSR"/>
    <property type="match status" value="1"/>
</dbReference>
<dbReference type="PRINTS" id="PR00038">
    <property type="entry name" value="HTHLUXR"/>
</dbReference>
<dbReference type="SMART" id="SM00421">
    <property type="entry name" value="HTH_LUXR"/>
    <property type="match status" value="1"/>
</dbReference>
<dbReference type="PROSITE" id="PS50043">
    <property type="entry name" value="HTH_LUXR_2"/>
    <property type="match status" value="1"/>
</dbReference>
<evidence type="ECO:0000313" key="6">
    <source>
        <dbReference type="Proteomes" id="UP000295217"/>
    </source>
</evidence>
<keyword evidence="6" id="KW-1185">Reference proteome</keyword>
<dbReference type="InterPro" id="IPR000792">
    <property type="entry name" value="Tscrpt_reg_LuxR_C"/>
</dbReference>
<organism evidence="5 6">
    <name type="scientific">Jiangella aurantiaca</name>
    <dbReference type="NCBI Taxonomy" id="2530373"/>
    <lineage>
        <taxon>Bacteria</taxon>
        <taxon>Bacillati</taxon>
        <taxon>Actinomycetota</taxon>
        <taxon>Actinomycetes</taxon>
        <taxon>Jiangellales</taxon>
        <taxon>Jiangellaceae</taxon>
        <taxon>Jiangella</taxon>
    </lineage>
</organism>
<evidence type="ECO:0000313" key="5">
    <source>
        <dbReference type="EMBL" id="TDD68984.1"/>
    </source>
</evidence>
<dbReference type="PANTHER" id="PTHR44688">
    <property type="entry name" value="DNA-BINDING TRANSCRIPTIONAL ACTIVATOR DEVR_DOSR"/>
    <property type="match status" value="1"/>
</dbReference>
<dbReference type="Proteomes" id="UP000295217">
    <property type="component" value="Unassembled WGS sequence"/>
</dbReference>
<comment type="caution">
    <text evidence="5">The sequence shown here is derived from an EMBL/GenBank/DDBJ whole genome shotgun (WGS) entry which is preliminary data.</text>
</comment>
<keyword evidence="3" id="KW-0804">Transcription</keyword>
<keyword evidence="1" id="KW-0805">Transcription regulation</keyword>
<dbReference type="InterPro" id="IPR036388">
    <property type="entry name" value="WH-like_DNA-bd_sf"/>
</dbReference>
<name>A0A4R5ADR6_9ACTN</name>
<dbReference type="EMBL" id="SMLB01000017">
    <property type="protein sequence ID" value="TDD68984.1"/>
    <property type="molecule type" value="Genomic_DNA"/>
</dbReference>
<evidence type="ECO:0000256" key="3">
    <source>
        <dbReference type="ARBA" id="ARBA00023163"/>
    </source>
</evidence>
<dbReference type="AlphaFoldDB" id="A0A4R5ADR6"/>
<reference evidence="5 6" key="1">
    <citation type="submission" date="2019-02" db="EMBL/GenBank/DDBJ databases">
        <title>Draft genome sequences of novel Actinobacteria.</title>
        <authorList>
            <person name="Sahin N."/>
            <person name="Ay H."/>
            <person name="Saygin H."/>
        </authorList>
    </citation>
    <scope>NUCLEOTIDE SEQUENCE [LARGE SCALE GENOMIC DNA]</scope>
    <source>
        <strain evidence="5 6">8K307</strain>
    </source>
</reference>
<evidence type="ECO:0000256" key="2">
    <source>
        <dbReference type="ARBA" id="ARBA00023125"/>
    </source>
</evidence>
<evidence type="ECO:0000259" key="4">
    <source>
        <dbReference type="PROSITE" id="PS50043"/>
    </source>
</evidence>
<evidence type="ECO:0000256" key="1">
    <source>
        <dbReference type="ARBA" id="ARBA00023015"/>
    </source>
</evidence>
<proteinExistence type="predicted"/>
<accession>A0A4R5ADR6</accession>
<sequence length="117" mass="13050">MRLRRENRRADAREHLGLAHELLSQTGADGFAERARREFEATGAVVPRQTVRPSTTLTPQEAQIARLAGEGLTNPEIGAQLFLSPHTVEWQLRKVFAKLGITSRRQIRATLGQRALA</sequence>
<gene>
    <name evidence="5" type="ORF">E1262_14410</name>
</gene>
<keyword evidence="2" id="KW-0238">DNA-binding</keyword>
<dbReference type="Gene3D" id="1.10.10.10">
    <property type="entry name" value="Winged helix-like DNA-binding domain superfamily/Winged helix DNA-binding domain"/>
    <property type="match status" value="1"/>
</dbReference>
<dbReference type="OrthoDB" id="3176919at2"/>
<protein>
    <submittedName>
        <fullName evidence="5">LuxR family transcriptional regulator</fullName>
    </submittedName>
</protein>
<dbReference type="CDD" id="cd06170">
    <property type="entry name" value="LuxR_C_like"/>
    <property type="match status" value="1"/>
</dbReference>
<dbReference type="GO" id="GO:0006355">
    <property type="term" value="P:regulation of DNA-templated transcription"/>
    <property type="evidence" value="ECO:0007669"/>
    <property type="project" value="InterPro"/>
</dbReference>